<dbReference type="Gene3D" id="3.20.20.150">
    <property type="entry name" value="Divalent-metal-dependent TIM barrel enzymes"/>
    <property type="match status" value="1"/>
</dbReference>
<feature type="compositionally biased region" description="Basic and acidic residues" evidence="5">
    <location>
        <begin position="745"/>
        <end position="754"/>
    </location>
</feature>
<comment type="caution">
    <text evidence="9">The sequence shown here is derived from an EMBL/GenBank/DDBJ whole genome shotgun (WGS) entry which is preliminary data.</text>
</comment>
<dbReference type="InterPro" id="IPR035247">
    <property type="entry name" value="PRMT5_TIM"/>
</dbReference>
<dbReference type="PANTHER" id="PTHR10738:SF0">
    <property type="entry name" value="PROTEIN ARGININE N-METHYLTRANSFERASE 5"/>
    <property type="match status" value="1"/>
</dbReference>
<keyword evidence="3 4" id="KW-0949">S-adenosyl-L-methionine</keyword>
<evidence type="ECO:0000313" key="10">
    <source>
        <dbReference type="Proteomes" id="UP000271337"/>
    </source>
</evidence>
<feature type="domain" description="PRMT5 TIM barrel" evidence="7">
    <location>
        <begin position="55"/>
        <end position="373"/>
    </location>
</feature>
<dbReference type="OrthoDB" id="1368803at2759"/>
<evidence type="ECO:0000259" key="7">
    <source>
        <dbReference type="Pfam" id="PF17285"/>
    </source>
</evidence>
<feature type="region of interest" description="Disordered" evidence="5">
    <location>
        <begin position="723"/>
        <end position="754"/>
    </location>
</feature>
<evidence type="ECO:0000259" key="6">
    <source>
        <dbReference type="Pfam" id="PF05185"/>
    </source>
</evidence>
<proteinExistence type="predicted"/>
<keyword evidence="1 4" id="KW-0489">Methyltransferase</keyword>
<feature type="compositionally biased region" description="Low complexity" evidence="5">
    <location>
        <begin position="331"/>
        <end position="360"/>
    </location>
</feature>
<dbReference type="PROSITE" id="PS51678">
    <property type="entry name" value="SAM_MT_PRMT"/>
    <property type="match status" value="1"/>
</dbReference>
<evidence type="ECO:0000256" key="3">
    <source>
        <dbReference type="ARBA" id="ARBA00022691"/>
    </source>
</evidence>
<dbReference type="InterPro" id="IPR025799">
    <property type="entry name" value="Arg_MeTrfase"/>
</dbReference>
<dbReference type="Gene3D" id="3.40.50.150">
    <property type="entry name" value="Vaccinia Virus protein VP39"/>
    <property type="match status" value="1"/>
</dbReference>
<feature type="domain" description="PRMT5 oligomerisation" evidence="8">
    <location>
        <begin position="573"/>
        <end position="845"/>
    </location>
</feature>
<keyword evidence="2 4" id="KW-0808">Transferase</keyword>
<accession>A0A3M6YPQ6</accession>
<dbReference type="Proteomes" id="UP000271337">
    <property type="component" value="Unassembled WGS sequence"/>
</dbReference>
<feature type="compositionally biased region" description="Gly residues" evidence="5">
    <location>
        <begin position="669"/>
        <end position="682"/>
    </location>
</feature>
<gene>
    <name evidence="9" type="ORF">D0867_10160</name>
</gene>
<feature type="compositionally biased region" description="Low complexity" evidence="5">
    <location>
        <begin position="732"/>
        <end position="744"/>
    </location>
</feature>
<feature type="region of interest" description="Disordered" evidence="5">
    <location>
        <begin position="669"/>
        <end position="701"/>
    </location>
</feature>
<feature type="region of interest" description="Disordered" evidence="5">
    <location>
        <begin position="328"/>
        <end position="361"/>
    </location>
</feature>
<evidence type="ECO:0000256" key="5">
    <source>
        <dbReference type="SAM" id="MobiDB-lite"/>
    </source>
</evidence>
<protein>
    <recommendedName>
        <fullName evidence="11">Protein arginine N-methyltransferase</fullName>
    </recommendedName>
</protein>
<dbReference type="Pfam" id="PF05185">
    <property type="entry name" value="PRMT5"/>
    <property type="match status" value="1"/>
</dbReference>
<evidence type="ECO:0000256" key="2">
    <source>
        <dbReference type="ARBA" id="ARBA00022679"/>
    </source>
</evidence>
<dbReference type="InterPro" id="IPR035075">
    <property type="entry name" value="PRMT5"/>
</dbReference>
<dbReference type="GO" id="GO:0005634">
    <property type="term" value="C:nucleus"/>
    <property type="evidence" value="ECO:0007669"/>
    <property type="project" value="TreeGrafter"/>
</dbReference>
<evidence type="ECO:0000256" key="1">
    <source>
        <dbReference type="ARBA" id="ARBA00022603"/>
    </source>
</evidence>
<name>A0A3M6YPQ6_HORWE</name>
<dbReference type="Gene3D" id="2.70.160.11">
    <property type="entry name" value="Hnrnp arginine n-methyltransferase1"/>
    <property type="match status" value="1"/>
</dbReference>
<dbReference type="InterPro" id="IPR035248">
    <property type="entry name" value="PRMT5_C"/>
</dbReference>
<feature type="domain" description="PRMT5 arginine-N-methyltransferase" evidence="6">
    <location>
        <begin position="382"/>
        <end position="570"/>
    </location>
</feature>
<dbReference type="Pfam" id="PF17286">
    <property type="entry name" value="PRMT5_C"/>
    <property type="match status" value="1"/>
</dbReference>
<dbReference type="InterPro" id="IPR029063">
    <property type="entry name" value="SAM-dependent_MTases_sf"/>
</dbReference>
<dbReference type="GO" id="GO:0006355">
    <property type="term" value="P:regulation of DNA-templated transcription"/>
    <property type="evidence" value="ECO:0007669"/>
    <property type="project" value="TreeGrafter"/>
</dbReference>
<dbReference type="EMBL" id="QWIL01001296">
    <property type="protein sequence ID" value="RMY05034.1"/>
    <property type="molecule type" value="Genomic_DNA"/>
</dbReference>
<organism evidence="9 10">
    <name type="scientific">Hortaea werneckii</name>
    <name type="common">Black yeast</name>
    <name type="synonym">Cladosporium werneckii</name>
    <dbReference type="NCBI Taxonomy" id="91943"/>
    <lineage>
        <taxon>Eukaryota</taxon>
        <taxon>Fungi</taxon>
        <taxon>Dikarya</taxon>
        <taxon>Ascomycota</taxon>
        <taxon>Pezizomycotina</taxon>
        <taxon>Dothideomycetes</taxon>
        <taxon>Dothideomycetidae</taxon>
        <taxon>Mycosphaerellales</taxon>
        <taxon>Teratosphaeriaceae</taxon>
        <taxon>Hortaea</taxon>
    </lineage>
</organism>
<evidence type="ECO:0000256" key="4">
    <source>
        <dbReference type="PROSITE-ProRule" id="PRU01015"/>
    </source>
</evidence>
<evidence type="ECO:0008006" key="11">
    <source>
        <dbReference type="Google" id="ProtNLM"/>
    </source>
</evidence>
<dbReference type="FunFam" id="3.40.50.150:FF:000149">
    <property type="entry name" value="Protein arginine N-methyltransferase"/>
    <property type="match status" value="1"/>
</dbReference>
<dbReference type="GO" id="GO:0016274">
    <property type="term" value="F:protein-arginine N-methyltransferase activity"/>
    <property type="evidence" value="ECO:0007669"/>
    <property type="project" value="InterPro"/>
</dbReference>
<dbReference type="SUPFAM" id="SSF53335">
    <property type="entry name" value="S-adenosyl-L-methionine-dependent methyltransferases"/>
    <property type="match status" value="1"/>
</dbReference>
<dbReference type="AlphaFoldDB" id="A0A3M6YPQ6"/>
<evidence type="ECO:0000259" key="8">
    <source>
        <dbReference type="Pfam" id="PF17286"/>
    </source>
</evidence>
<dbReference type="Pfam" id="PF17285">
    <property type="entry name" value="PRMT5_TIM"/>
    <property type="match status" value="1"/>
</dbReference>
<dbReference type="GO" id="GO:0032259">
    <property type="term" value="P:methylation"/>
    <property type="evidence" value="ECO:0007669"/>
    <property type="project" value="UniProtKB-KW"/>
</dbReference>
<reference evidence="9 10" key="1">
    <citation type="journal article" date="2018" name="BMC Genomics">
        <title>Genomic evidence for intraspecific hybridization in a clonal and extremely halotolerant yeast.</title>
        <authorList>
            <person name="Gostincar C."/>
            <person name="Stajich J.E."/>
            <person name="Zupancic J."/>
            <person name="Zalar P."/>
            <person name="Gunde-Cimerman N."/>
        </authorList>
    </citation>
    <scope>NUCLEOTIDE SEQUENCE [LARGE SCALE GENOMIC DNA]</scope>
    <source>
        <strain evidence="9 10">EXF-6669</strain>
    </source>
</reference>
<evidence type="ECO:0000313" key="9">
    <source>
        <dbReference type="EMBL" id="RMY05034.1"/>
    </source>
</evidence>
<sequence length="1018" mass="111149">MGENYIHAMSSSLNAESNSFATIDDIPPSLYIGHHATDRSGPVTTRLLAQAQNAGYDLLTSPITTPHFHSRVLQSVEEHFQNAASTQTAVDNLPAPLITPLSPADSHLTPSDANSAIIGVVSPWIDLSSRDPLIAHVSKHVLGMEVAYAAFCGISNLIIHGPVSSEGTLQYARAVLEALGMGPYVQIHVLLPMTGELEVDVEGTPLAELARDEYSADASDDGGEDVEDEGEPELYGSWEIWDAMRGLCSYHGRLSIALELPRQLPPMHLQSRWYSEPVRLLVFPRTSYLRNPKGWPVLSKAHQSYLSRFLRLRFPPWALLSDCNPIPTQETSSATAKAPEPTPAEASSASTSATTSAPEKPTAHLEYLRHLQQTQPYRTPIERFGQGYQDFLQSPLQPLTDNLESITYEVFEKDPVKYEWYERAIALALEDLEPQVPGKGQDGKAVVTVAVVGAGRGPLVSRALEASRKTGVQVKVWAVEKNPNAYVLLQRRNMEDPVWGGKVSVVKSDMRSWKGPTGASPSIGGGDGDATGKVDILVSELLGSFADNELSPECLDGVQHVLHPTHGVSIPQSYSAHLTPLASPRIHADLLSRASNDLNMSIQEKWELPYVVMLHQYDFLSTGPASSTTNTSQENAAEDPALHPNIHQTWSFSHPLPPAILEQARRRGGGQIDAGGFQGGNGSNEHNVRRTPPGGLSFPIPHRGTVHGLAGYFETVLYASPSSSSQQKTAGTTNNNNSSSSTSKTKPDDWKQTRKVELSTNPLTMAHKSPDMISWFPIFFPFHTPLYMPDNGSLEVQMWRGTDDRGVWYEWCGEVFEGGGRAGGGKGMRKRRKVGGSGLHSSRGNMCLILTVPPPAILNSRLLKLNGTRRLRSSLIQHPRNPLNLIPNPIRHATHKRRVELERVRRHEIRGDDSSQGDNMAMEPLVAHDADRTPFHQRGKGLGDLAVEARGLDLLDEDGVGFLHDADFVRGDFADDADGDAQAREGVAPDEVLGDAEVHAHVADFVLEQLAEGLDELE</sequence>
<dbReference type="GO" id="GO:0005829">
    <property type="term" value="C:cytosol"/>
    <property type="evidence" value="ECO:0007669"/>
    <property type="project" value="TreeGrafter"/>
</dbReference>
<dbReference type="VEuPathDB" id="FungiDB:BTJ68_14783"/>
<dbReference type="PANTHER" id="PTHR10738">
    <property type="entry name" value="PROTEIN ARGININE N-METHYLTRANSFERASE 5"/>
    <property type="match status" value="1"/>
</dbReference>
<feature type="non-terminal residue" evidence="9">
    <location>
        <position position="1018"/>
    </location>
</feature>